<dbReference type="InterPro" id="IPR050228">
    <property type="entry name" value="Carboxylesterase_BioH"/>
</dbReference>
<proteinExistence type="predicted"/>
<evidence type="ECO:0000259" key="1">
    <source>
        <dbReference type="Pfam" id="PF12697"/>
    </source>
</evidence>
<organism evidence="2 3">
    <name type="scientific">Photorhabdus thracensis</name>
    <dbReference type="NCBI Taxonomy" id="230089"/>
    <lineage>
        <taxon>Bacteria</taxon>
        <taxon>Pseudomonadati</taxon>
        <taxon>Pseudomonadota</taxon>
        <taxon>Gammaproteobacteria</taxon>
        <taxon>Enterobacterales</taxon>
        <taxon>Morganellaceae</taxon>
        <taxon>Photorhabdus</taxon>
    </lineage>
</organism>
<gene>
    <name evidence="2" type="ORF">VY86_08495</name>
</gene>
<dbReference type="PATRIC" id="fig|230089.6.peg.1873"/>
<dbReference type="AlphaFoldDB" id="A0A0F7LV95"/>
<accession>A0A0F7LV95</accession>
<evidence type="ECO:0000313" key="3">
    <source>
        <dbReference type="Proteomes" id="UP000034866"/>
    </source>
</evidence>
<dbReference type="InterPro" id="IPR000073">
    <property type="entry name" value="AB_hydrolase_1"/>
</dbReference>
<dbReference type="SUPFAM" id="SSF53474">
    <property type="entry name" value="alpha/beta-Hydrolases"/>
    <property type="match status" value="1"/>
</dbReference>
<dbReference type="Gene3D" id="3.40.50.1820">
    <property type="entry name" value="alpha/beta hydrolase"/>
    <property type="match status" value="1"/>
</dbReference>
<sequence>MYGCSTKSDQEFNVNESTVKVDGKDVRFFTAKPPGLTKDNAKSNTVVLVHGTSGNTTLHFSHLFPLLATKHAVISLDFSQPVKAGEILTPEHLGKQVEAVIETAAPGESVTLIGYSLGSVVAASVAAKRPDLVRNLVLLAGWLKTDLQMERLVAVWRHLYETNSPVITEFVMYCAGGVPSHVDMFPDPPPTGFENINPGEFDILQLDLDARVDITQIAPAIKATTLIIGCTHDKITPTYHSKALLGAIPDARYIEIEAGHAVIYERPAQLMLVIDQFCAAPSLYPAGTIIPADQI</sequence>
<dbReference type="Proteomes" id="UP000034866">
    <property type="component" value="Chromosome"/>
</dbReference>
<dbReference type="PANTHER" id="PTHR43194">
    <property type="entry name" value="HYDROLASE ALPHA/BETA FOLD FAMILY"/>
    <property type="match status" value="1"/>
</dbReference>
<dbReference type="STRING" id="230089.VY86_08495"/>
<reference evidence="2 3" key="1">
    <citation type="journal article" date="2015" name="J. Biotechnol.">
        <title>Complete genome sequence of Photorhabdus temperata subsp. thracensis 39-8(T), an entomopathogenic bacterium for the improved commercial bioinsecticide.</title>
        <authorList>
            <person name="Kwak Y."/>
            <person name="Shin J.H."/>
        </authorList>
    </citation>
    <scope>NUCLEOTIDE SEQUENCE [LARGE SCALE GENOMIC DNA]</scope>
    <source>
        <strain evidence="2 3">DSM 15199</strain>
    </source>
</reference>
<feature type="domain" description="AB hydrolase-1" evidence="1">
    <location>
        <begin position="46"/>
        <end position="270"/>
    </location>
</feature>
<dbReference type="EMBL" id="CP011104">
    <property type="protein sequence ID" value="AKH65811.1"/>
    <property type="molecule type" value="Genomic_DNA"/>
</dbReference>
<dbReference type="KEGG" id="ptt:VY86_08495"/>
<protein>
    <recommendedName>
        <fullName evidence="1">AB hydrolase-1 domain-containing protein</fullName>
    </recommendedName>
</protein>
<evidence type="ECO:0000313" key="2">
    <source>
        <dbReference type="EMBL" id="AKH65811.1"/>
    </source>
</evidence>
<dbReference type="InterPro" id="IPR029058">
    <property type="entry name" value="AB_hydrolase_fold"/>
</dbReference>
<reference evidence="3" key="2">
    <citation type="submission" date="2015-03" db="EMBL/GenBank/DDBJ databases">
        <title>Genome sequence of Azospirillum thiophilum strain DSM 21654T.</title>
        <authorList>
            <person name="Kwak Y."/>
            <person name="Shin J.-H."/>
        </authorList>
    </citation>
    <scope>NUCLEOTIDE SEQUENCE [LARGE SCALE GENOMIC DNA]</scope>
    <source>
        <strain evidence="3">DSM 15199</strain>
    </source>
</reference>
<dbReference type="PANTHER" id="PTHR43194:SF2">
    <property type="entry name" value="PEROXISOMAL MEMBRANE PROTEIN LPX1"/>
    <property type="match status" value="1"/>
</dbReference>
<name>A0A0F7LV95_9GAMM</name>
<keyword evidence="3" id="KW-1185">Reference proteome</keyword>
<dbReference type="Pfam" id="PF12697">
    <property type="entry name" value="Abhydrolase_6"/>
    <property type="match status" value="1"/>
</dbReference>